<accession>A0A4R2NLG2</accession>
<evidence type="ECO:0000313" key="1">
    <source>
        <dbReference type="EMBL" id="TCP22371.1"/>
    </source>
</evidence>
<proteinExistence type="predicted"/>
<name>A0A4R2NLG2_9FLAO</name>
<dbReference type="Proteomes" id="UP000294564">
    <property type="component" value="Unassembled WGS sequence"/>
</dbReference>
<organism evidence="1 2">
    <name type="scientific">Tenacibaculum skagerrakense</name>
    <dbReference type="NCBI Taxonomy" id="186571"/>
    <lineage>
        <taxon>Bacteria</taxon>
        <taxon>Pseudomonadati</taxon>
        <taxon>Bacteroidota</taxon>
        <taxon>Flavobacteriia</taxon>
        <taxon>Flavobacteriales</taxon>
        <taxon>Flavobacteriaceae</taxon>
        <taxon>Tenacibaculum</taxon>
    </lineage>
</organism>
<dbReference type="EMBL" id="SLXM01000012">
    <property type="protein sequence ID" value="TCP22371.1"/>
    <property type="molecule type" value="Genomic_DNA"/>
</dbReference>
<gene>
    <name evidence="1" type="ORF">EV195_11220</name>
</gene>
<keyword evidence="2" id="KW-1185">Reference proteome</keyword>
<protein>
    <recommendedName>
        <fullName evidence="3">Lipoprotein</fullName>
    </recommendedName>
</protein>
<sequence>MKKTLFILMCLVTVLIFSSCTPQNEKLIDGDIKQTEKDDIQHPDDRD</sequence>
<dbReference type="PROSITE" id="PS51257">
    <property type="entry name" value="PROKAR_LIPOPROTEIN"/>
    <property type="match status" value="1"/>
</dbReference>
<dbReference type="AlphaFoldDB" id="A0A4R2NLG2"/>
<evidence type="ECO:0000313" key="2">
    <source>
        <dbReference type="Proteomes" id="UP000294564"/>
    </source>
</evidence>
<comment type="caution">
    <text evidence="1">The sequence shown here is derived from an EMBL/GenBank/DDBJ whole genome shotgun (WGS) entry which is preliminary data.</text>
</comment>
<evidence type="ECO:0008006" key="3">
    <source>
        <dbReference type="Google" id="ProtNLM"/>
    </source>
</evidence>
<reference evidence="1 2" key="1">
    <citation type="submission" date="2019-03" db="EMBL/GenBank/DDBJ databases">
        <title>Genomic Encyclopedia of Type Strains, Phase IV (KMG-IV): sequencing the most valuable type-strain genomes for metagenomic binning, comparative biology and taxonomic classification.</title>
        <authorList>
            <person name="Goeker M."/>
        </authorList>
    </citation>
    <scope>NUCLEOTIDE SEQUENCE [LARGE SCALE GENOMIC DNA]</scope>
    <source>
        <strain evidence="1 2">DSM 14836</strain>
    </source>
</reference>